<dbReference type="EMBL" id="CM046104">
    <property type="protein sequence ID" value="KAI8424049.1"/>
    <property type="molecule type" value="Genomic_DNA"/>
</dbReference>
<accession>A0ACC0JIY4</accession>
<organism evidence="1 2">
    <name type="scientific">Choristoneura fumiferana</name>
    <name type="common">Spruce budworm moth</name>
    <name type="synonym">Archips fumiferana</name>
    <dbReference type="NCBI Taxonomy" id="7141"/>
    <lineage>
        <taxon>Eukaryota</taxon>
        <taxon>Metazoa</taxon>
        <taxon>Ecdysozoa</taxon>
        <taxon>Arthropoda</taxon>
        <taxon>Hexapoda</taxon>
        <taxon>Insecta</taxon>
        <taxon>Pterygota</taxon>
        <taxon>Neoptera</taxon>
        <taxon>Endopterygota</taxon>
        <taxon>Lepidoptera</taxon>
        <taxon>Glossata</taxon>
        <taxon>Ditrysia</taxon>
        <taxon>Tortricoidea</taxon>
        <taxon>Tortricidae</taxon>
        <taxon>Tortricinae</taxon>
        <taxon>Choristoneura</taxon>
    </lineage>
</organism>
<reference evidence="1 2" key="1">
    <citation type="journal article" date="2022" name="Genome Biol. Evol.">
        <title>The Spruce Budworm Genome: Reconstructing the Evolutionary History of Antifreeze Proteins.</title>
        <authorList>
            <person name="Beliveau C."/>
            <person name="Gagne P."/>
            <person name="Picq S."/>
            <person name="Vernygora O."/>
            <person name="Keeling C.I."/>
            <person name="Pinkney K."/>
            <person name="Doucet D."/>
            <person name="Wen F."/>
            <person name="Johnston J.S."/>
            <person name="Maaroufi H."/>
            <person name="Boyle B."/>
            <person name="Laroche J."/>
            <person name="Dewar K."/>
            <person name="Juretic N."/>
            <person name="Blackburn G."/>
            <person name="Nisole A."/>
            <person name="Brunet B."/>
            <person name="Brandao M."/>
            <person name="Lumley L."/>
            <person name="Duan J."/>
            <person name="Quan G."/>
            <person name="Lucarotti C.J."/>
            <person name="Roe A.D."/>
            <person name="Sperling F.A.H."/>
            <person name="Levesque R.C."/>
            <person name="Cusson M."/>
        </authorList>
    </citation>
    <scope>NUCLEOTIDE SEQUENCE [LARGE SCALE GENOMIC DNA]</scope>
    <source>
        <strain evidence="1">Glfc:IPQL:Cfum</strain>
    </source>
</reference>
<gene>
    <name evidence="1" type="ORF">MSG28_002679</name>
</gene>
<comment type="caution">
    <text evidence="1">The sequence shown here is derived from an EMBL/GenBank/DDBJ whole genome shotgun (WGS) entry which is preliminary data.</text>
</comment>
<sequence length="248" mass="27181">MFRSRRAAGAGATAGSARRRASLASQALLSTATPSGPQWTPDTLYLYSTVTSINICPSGGATLGYRYQKIWGSERFDRWCYWSSRRATGEYCVKGKATTTTEFTPLLLENRIINAALLAASSSPSLSMCMSRVCMWSCCYPMRSAISTGTDSFTDLGLHGNVSACLHVLKDQVIVLMKMMMKTRVVVCRCQFRREQSGGAQCAVLPQPLSRVAPKTKGYGLARNMSSKTRFKTCSFREVVGFIVGQLI</sequence>
<dbReference type="Proteomes" id="UP001064048">
    <property type="component" value="Chromosome 4"/>
</dbReference>
<name>A0ACC0JIY4_CHOFU</name>
<evidence type="ECO:0000313" key="1">
    <source>
        <dbReference type="EMBL" id="KAI8424049.1"/>
    </source>
</evidence>
<proteinExistence type="predicted"/>
<protein>
    <submittedName>
        <fullName evidence="1">Uncharacterized protein</fullName>
    </submittedName>
</protein>
<keyword evidence="2" id="KW-1185">Reference proteome</keyword>
<evidence type="ECO:0000313" key="2">
    <source>
        <dbReference type="Proteomes" id="UP001064048"/>
    </source>
</evidence>